<proteinExistence type="predicted"/>
<evidence type="ECO:0000259" key="2">
    <source>
        <dbReference type="Pfam" id="PF17919"/>
    </source>
</evidence>
<dbReference type="CDD" id="cd09274">
    <property type="entry name" value="RNase_HI_RT_Ty3"/>
    <property type="match status" value="1"/>
</dbReference>
<dbReference type="GO" id="GO:0003964">
    <property type="term" value="F:RNA-directed DNA polymerase activity"/>
    <property type="evidence" value="ECO:0007669"/>
    <property type="project" value="UniProtKB-KW"/>
</dbReference>
<dbReference type="InterPro" id="IPR041577">
    <property type="entry name" value="RT_RNaseH_2"/>
</dbReference>
<keyword evidence="3" id="KW-0695">RNA-directed DNA polymerase</keyword>
<keyword evidence="3" id="KW-0548">Nucleotidyltransferase</keyword>
<keyword evidence="4" id="KW-1185">Reference proteome</keyword>
<dbReference type="InterPro" id="IPR050951">
    <property type="entry name" value="Retrovirus_Pol_polyprotein"/>
</dbReference>
<gene>
    <name evidence="3" type="ORF">Tco_0978861</name>
</gene>
<organism evidence="3 4">
    <name type="scientific">Tanacetum coccineum</name>
    <dbReference type="NCBI Taxonomy" id="301880"/>
    <lineage>
        <taxon>Eukaryota</taxon>
        <taxon>Viridiplantae</taxon>
        <taxon>Streptophyta</taxon>
        <taxon>Embryophyta</taxon>
        <taxon>Tracheophyta</taxon>
        <taxon>Spermatophyta</taxon>
        <taxon>Magnoliopsida</taxon>
        <taxon>eudicotyledons</taxon>
        <taxon>Gunneridae</taxon>
        <taxon>Pentapetalae</taxon>
        <taxon>asterids</taxon>
        <taxon>campanulids</taxon>
        <taxon>Asterales</taxon>
        <taxon>Asteraceae</taxon>
        <taxon>Asteroideae</taxon>
        <taxon>Anthemideae</taxon>
        <taxon>Anthemidinae</taxon>
        <taxon>Tanacetum</taxon>
    </lineage>
</organism>
<name>A0ABQ5EPG3_9ASTR</name>
<feature type="domain" description="Reverse transcriptase/retrotransposon-derived protein RNase H-like" evidence="2">
    <location>
        <begin position="13"/>
        <end position="107"/>
    </location>
</feature>
<reference evidence="3" key="2">
    <citation type="submission" date="2022-01" db="EMBL/GenBank/DDBJ databases">
        <authorList>
            <person name="Yamashiro T."/>
            <person name="Shiraishi A."/>
            <person name="Satake H."/>
            <person name="Nakayama K."/>
        </authorList>
    </citation>
    <scope>NUCLEOTIDE SEQUENCE</scope>
</reference>
<keyword evidence="3" id="KW-0808">Transferase</keyword>
<dbReference type="EMBL" id="BQNB010016521">
    <property type="protein sequence ID" value="GJT52704.1"/>
    <property type="molecule type" value="Genomic_DNA"/>
</dbReference>
<sequence>MTKLTQKGVKFDWGDKQEAAFQLLKQKLYSAPILALPEGSEDFIAYCDASKKGLGAVLMQREKVISYASRQLKIHEKNYTTHDLELGAVVFALKIWRHYLYGTKCTVFTDHKSLQHISGIRRELNMKATKEREPLRVRALVMTIGLDLPKQILKAQTEARKPENIKKEDVGGILVENSKDPEKLRTEKLEPRTDGTMCLNSRSWLPCYGNLRTVIMHESHKSKYLSSRDSDKKYQDMKKLYWWPQYESSISYLCFSLQGLPLNIYSLVNHHRVAKERFMAESSITDARRETLHKYYLRFTQLINDMNIYNMKIEQFQVNTKFLNSLPPEWSKFVMDAKLVKDLHTTNFDQLHAYLKQHELHANEVRLLRKRNQDQ</sequence>
<dbReference type="InterPro" id="IPR043502">
    <property type="entry name" value="DNA/RNA_pol_sf"/>
</dbReference>
<evidence type="ECO:0000313" key="3">
    <source>
        <dbReference type="EMBL" id="GJT52704.1"/>
    </source>
</evidence>
<reference evidence="3" key="1">
    <citation type="journal article" date="2022" name="Int. J. Mol. Sci.">
        <title>Draft Genome of Tanacetum Coccineum: Genomic Comparison of Closely Related Tanacetum-Family Plants.</title>
        <authorList>
            <person name="Yamashiro T."/>
            <person name="Shiraishi A."/>
            <person name="Nakayama K."/>
            <person name="Satake H."/>
        </authorList>
    </citation>
    <scope>NUCLEOTIDE SEQUENCE</scope>
</reference>
<dbReference type="InterPro" id="IPR043128">
    <property type="entry name" value="Rev_trsase/Diguanyl_cyclase"/>
</dbReference>
<dbReference type="PANTHER" id="PTHR37984">
    <property type="entry name" value="PROTEIN CBG26694"/>
    <property type="match status" value="1"/>
</dbReference>
<dbReference type="Pfam" id="PF17919">
    <property type="entry name" value="RT_RNaseH_2"/>
    <property type="match status" value="1"/>
</dbReference>
<accession>A0ABQ5EPG3</accession>
<dbReference type="SUPFAM" id="SSF56672">
    <property type="entry name" value="DNA/RNA polymerases"/>
    <property type="match status" value="1"/>
</dbReference>
<dbReference type="PANTHER" id="PTHR37984:SF5">
    <property type="entry name" value="PROTEIN NYNRIN-LIKE"/>
    <property type="match status" value="1"/>
</dbReference>
<evidence type="ECO:0000313" key="4">
    <source>
        <dbReference type="Proteomes" id="UP001151760"/>
    </source>
</evidence>
<comment type="caution">
    <text evidence="3">The sequence shown here is derived from an EMBL/GenBank/DDBJ whole genome shotgun (WGS) entry which is preliminary data.</text>
</comment>
<dbReference type="Proteomes" id="UP001151760">
    <property type="component" value="Unassembled WGS sequence"/>
</dbReference>
<keyword evidence="1" id="KW-0511">Multifunctional enzyme</keyword>
<dbReference type="Gene3D" id="3.10.20.370">
    <property type="match status" value="1"/>
</dbReference>
<evidence type="ECO:0000256" key="1">
    <source>
        <dbReference type="ARBA" id="ARBA00023268"/>
    </source>
</evidence>
<dbReference type="Gene3D" id="3.30.70.270">
    <property type="match status" value="1"/>
</dbReference>
<protein>
    <submittedName>
        <fullName evidence="3">Reverse transcriptase domain-containing protein</fullName>
    </submittedName>
</protein>